<accession>A0ABV3GHZ2</accession>
<protein>
    <recommendedName>
        <fullName evidence="3">Polymer-forming cytoskeletal protein</fullName>
    </recommendedName>
</protein>
<keyword evidence="2" id="KW-1185">Reference proteome</keyword>
<evidence type="ECO:0008006" key="3">
    <source>
        <dbReference type="Google" id="ProtNLM"/>
    </source>
</evidence>
<proteinExistence type="predicted"/>
<sequence>MRTSYLAWDDAVDLFQRRGLPEGTYKNLYEEEYILVPGHTSVTGELPLDEHERTPWRDDTPEVATGYVVDGDLTVDGNITDVDDGAAALIVLGDLRAKNIYLAGDTKLIVLGHVTADTFVGDMTEKLVMIHGDLRTTVAIFWNEFCPDLVAGTLHGRTLAPAYLDLPTAPIGDLVDPTPDAPLSSLLVPELLISGALRPDDFPEIGIRGSALRRHLITGLPLTRTP</sequence>
<reference evidence="1 2" key="1">
    <citation type="submission" date="2024-06" db="EMBL/GenBank/DDBJ databases">
        <title>The Natural Products Discovery Center: Release of the First 8490 Sequenced Strains for Exploring Actinobacteria Biosynthetic Diversity.</title>
        <authorList>
            <person name="Kalkreuter E."/>
            <person name="Kautsar S.A."/>
            <person name="Yang D."/>
            <person name="Bader C.D."/>
            <person name="Teijaro C.N."/>
            <person name="Fluegel L."/>
            <person name="Davis C.M."/>
            <person name="Simpson J.R."/>
            <person name="Lauterbach L."/>
            <person name="Steele A.D."/>
            <person name="Gui C."/>
            <person name="Meng S."/>
            <person name="Li G."/>
            <person name="Viehrig K."/>
            <person name="Ye F."/>
            <person name="Su P."/>
            <person name="Kiefer A.F."/>
            <person name="Nichols A."/>
            <person name="Cepeda A.J."/>
            <person name="Yan W."/>
            <person name="Fan B."/>
            <person name="Jiang Y."/>
            <person name="Adhikari A."/>
            <person name="Zheng C.-J."/>
            <person name="Schuster L."/>
            <person name="Cowan T.M."/>
            <person name="Smanski M.J."/>
            <person name="Chevrette M.G."/>
            <person name="De Carvalho L.P.S."/>
            <person name="Shen B."/>
        </authorList>
    </citation>
    <scope>NUCLEOTIDE SEQUENCE [LARGE SCALE GENOMIC DNA]</scope>
    <source>
        <strain evidence="1 2">NPDC050100</strain>
    </source>
</reference>
<gene>
    <name evidence="1" type="ORF">AB0I59_19925</name>
</gene>
<evidence type="ECO:0000313" key="2">
    <source>
        <dbReference type="Proteomes" id="UP001551675"/>
    </source>
</evidence>
<dbReference type="Proteomes" id="UP001551675">
    <property type="component" value="Unassembled WGS sequence"/>
</dbReference>
<dbReference type="EMBL" id="JBFALK010000010">
    <property type="protein sequence ID" value="MEV0970902.1"/>
    <property type="molecule type" value="Genomic_DNA"/>
</dbReference>
<name>A0ABV3GHZ2_MICGL</name>
<comment type="caution">
    <text evidence="1">The sequence shown here is derived from an EMBL/GenBank/DDBJ whole genome shotgun (WGS) entry which is preliminary data.</text>
</comment>
<dbReference type="RefSeq" id="WP_358134656.1">
    <property type="nucleotide sequence ID" value="NZ_JBFALK010000010.1"/>
</dbReference>
<organism evidence="1 2">
    <name type="scientific">Microtetraspora glauca</name>
    <dbReference type="NCBI Taxonomy" id="1996"/>
    <lineage>
        <taxon>Bacteria</taxon>
        <taxon>Bacillati</taxon>
        <taxon>Actinomycetota</taxon>
        <taxon>Actinomycetes</taxon>
        <taxon>Streptosporangiales</taxon>
        <taxon>Streptosporangiaceae</taxon>
        <taxon>Microtetraspora</taxon>
    </lineage>
</organism>
<evidence type="ECO:0000313" key="1">
    <source>
        <dbReference type="EMBL" id="MEV0970902.1"/>
    </source>
</evidence>